<gene>
    <name evidence="3" type="ORF">B7P33_12020</name>
</gene>
<organism evidence="3 4">
    <name type="scientific">Sediminicola luteus</name>
    <dbReference type="NCBI Taxonomy" id="319238"/>
    <lineage>
        <taxon>Bacteria</taxon>
        <taxon>Pseudomonadati</taxon>
        <taxon>Bacteroidota</taxon>
        <taxon>Flavobacteriia</taxon>
        <taxon>Flavobacteriales</taxon>
        <taxon>Flavobacteriaceae</taxon>
        <taxon>Sediminicola</taxon>
    </lineage>
</organism>
<evidence type="ECO:0000259" key="2">
    <source>
        <dbReference type="PROSITE" id="PS50943"/>
    </source>
</evidence>
<accession>A0A2A4G7N7</accession>
<dbReference type="OrthoDB" id="1034290at2"/>
<proteinExistence type="predicted"/>
<dbReference type="RefSeq" id="WP_097442691.1">
    <property type="nucleotide sequence ID" value="NZ_NBWU01000004.1"/>
</dbReference>
<dbReference type="CDD" id="cd00093">
    <property type="entry name" value="HTH_XRE"/>
    <property type="match status" value="1"/>
</dbReference>
<dbReference type="GO" id="GO:0003677">
    <property type="term" value="F:DNA binding"/>
    <property type="evidence" value="ECO:0007669"/>
    <property type="project" value="InterPro"/>
</dbReference>
<dbReference type="SMART" id="SM00530">
    <property type="entry name" value="HTH_XRE"/>
    <property type="match status" value="1"/>
</dbReference>
<sequence length="155" mass="17160">MINYEELVKRLGVLMSYYNLSASAFADKVGVQRSSISHLLSGRNRPSLEFVTKVVSTFPEVNLYWLLNGKGSFPSEDGAPPAQTSLPLSEKAPLPQPTVEKSTPSEPKTPTQKPKSVEKPIPTPIKKRVGTNKTIERIVIFYSDGSFEAYTEDRS</sequence>
<keyword evidence="4" id="KW-1185">Reference proteome</keyword>
<dbReference type="InterPro" id="IPR010982">
    <property type="entry name" value="Lambda_DNA-bd_dom_sf"/>
</dbReference>
<evidence type="ECO:0000313" key="3">
    <source>
        <dbReference type="EMBL" id="PCE63974.1"/>
    </source>
</evidence>
<dbReference type="Proteomes" id="UP000219559">
    <property type="component" value="Unassembled WGS sequence"/>
</dbReference>
<name>A0A2A4G7N7_9FLAO</name>
<dbReference type="SUPFAM" id="SSF47413">
    <property type="entry name" value="lambda repressor-like DNA-binding domains"/>
    <property type="match status" value="1"/>
</dbReference>
<dbReference type="EMBL" id="NBWU01000004">
    <property type="protein sequence ID" value="PCE63974.1"/>
    <property type="molecule type" value="Genomic_DNA"/>
</dbReference>
<evidence type="ECO:0000313" key="4">
    <source>
        <dbReference type="Proteomes" id="UP000219559"/>
    </source>
</evidence>
<comment type="caution">
    <text evidence="3">The sequence shown here is derived from an EMBL/GenBank/DDBJ whole genome shotgun (WGS) entry which is preliminary data.</text>
</comment>
<evidence type="ECO:0000256" key="1">
    <source>
        <dbReference type="SAM" id="MobiDB-lite"/>
    </source>
</evidence>
<feature type="compositionally biased region" description="Polar residues" evidence="1">
    <location>
        <begin position="99"/>
        <end position="114"/>
    </location>
</feature>
<reference evidence="3 4" key="1">
    <citation type="submission" date="2017-04" db="EMBL/GenBank/DDBJ databases">
        <title>A new member of the family Flavobacteriaceae isolated from ascidians.</title>
        <authorList>
            <person name="Chen L."/>
        </authorList>
    </citation>
    <scope>NUCLEOTIDE SEQUENCE [LARGE SCALE GENOMIC DNA]</scope>
    <source>
        <strain evidence="3 4">HQA918</strain>
    </source>
</reference>
<feature type="domain" description="HTH cro/C1-type" evidence="2">
    <location>
        <begin position="19"/>
        <end position="66"/>
    </location>
</feature>
<protein>
    <recommendedName>
        <fullName evidence="2">HTH cro/C1-type domain-containing protein</fullName>
    </recommendedName>
</protein>
<dbReference type="InterPro" id="IPR001387">
    <property type="entry name" value="Cro/C1-type_HTH"/>
</dbReference>
<dbReference type="PROSITE" id="PS50943">
    <property type="entry name" value="HTH_CROC1"/>
    <property type="match status" value="1"/>
</dbReference>
<dbReference type="Gene3D" id="1.10.260.40">
    <property type="entry name" value="lambda repressor-like DNA-binding domains"/>
    <property type="match status" value="1"/>
</dbReference>
<feature type="region of interest" description="Disordered" evidence="1">
    <location>
        <begin position="75"/>
        <end position="128"/>
    </location>
</feature>
<dbReference type="AlphaFoldDB" id="A0A2A4G7N7"/>
<dbReference type="Pfam" id="PF01381">
    <property type="entry name" value="HTH_3"/>
    <property type="match status" value="1"/>
</dbReference>